<accession>A0AAW2YA04</accession>
<sequence length="177" mass="20550">MERCMIPQPPLPSIPLPEMEQHELSVEPFLPEPIPLPRVRRMFFLAREEDESLRLSLERHRLPDRAQRALFGKINSKRNTVAEAQMRRDEQLQEISEQVDRIGKRMEELRRPMDMGPGAPLEMDNIIVWIGLPFIPEILAQILGDNVKIPDLLKYHGETGPKEHLTTFNNISQLYGL</sequence>
<gene>
    <name evidence="1" type="ORF">Slati_0115300</name>
</gene>
<organism evidence="1">
    <name type="scientific">Sesamum latifolium</name>
    <dbReference type="NCBI Taxonomy" id="2727402"/>
    <lineage>
        <taxon>Eukaryota</taxon>
        <taxon>Viridiplantae</taxon>
        <taxon>Streptophyta</taxon>
        <taxon>Embryophyta</taxon>
        <taxon>Tracheophyta</taxon>
        <taxon>Spermatophyta</taxon>
        <taxon>Magnoliopsida</taxon>
        <taxon>eudicotyledons</taxon>
        <taxon>Gunneridae</taxon>
        <taxon>Pentapetalae</taxon>
        <taxon>asterids</taxon>
        <taxon>lamiids</taxon>
        <taxon>Lamiales</taxon>
        <taxon>Pedaliaceae</taxon>
        <taxon>Sesamum</taxon>
    </lineage>
</organism>
<reference evidence="1" key="1">
    <citation type="submission" date="2020-06" db="EMBL/GenBank/DDBJ databases">
        <authorList>
            <person name="Li T."/>
            <person name="Hu X."/>
            <person name="Zhang T."/>
            <person name="Song X."/>
            <person name="Zhang H."/>
            <person name="Dai N."/>
            <person name="Sheng W."/>
            <person name="Hou X."/>
            <person name="Wei L."/>
        </authorList>
    </citation>
    <scope>NUCLEOTIDE SEQUENCE</scope>
    <source>
        <strain evidence="1">KEN1</strain>
        <tissue evidence="1">Leaf</tissue>
    </source>
</reference>
<reference evidence="1" key="2">
    <citation type="journal article" date="2024" name="Plant">
        <title>Genomic evolution and insights into agronomic trait innovations of Sesamum species.</title>
        <authorList>
            <person name="Miao H."/>
            <person name="Wang L."/>
            <person name="Qu L."/>
            <person name="Liu H."/>
            <person name="Sun Y."/>
            <person name="Le M."/>
            <person name="Wang Q."/>
            <person name="Wei S."/>
            <person name="Zheng Y."/>
            <person name="Lin W."/>
            <person name="Duan Y."/>
            <person name="Cao H."/>
            <person name="Xiong S."/>
            <person name="Wang X."/>
            <person name="Wei L."/>
            <person name="Li C."/>
            <person name="Ma Q."/>
            <person name="Ju M."/>
            <person name="Zhao R."/>
            <person name="Li G."/>
            <person name="Mu C."/>
            <person name="Tian Q."/>
            <person name="Mei H."/>
            <person name="Zhang T."/>
            <person name="Gao T."/>
            <person name="Zhang H."/>
        </authorList>
    </citation>
    <scope>NUCLEOTIDE SEQUENCE</scope>
    <source>
        <strain evidence="1">KEN1</strain>
    </source>
</reference>
<evidence type="ECO:0000313" key="1">
    <source>
        <dbReference type="EMBL" id="KAL0462277.1"/>
    </source>
</evidence>
<dbReference type="AlphaFoldDB" id="A0AAW2YA04"/>
<dbReference type="EMBL" id="JACGWN010000001">
    <property type="protein sequence ID" value="KAL0462277.1"/>
    <property type="molecule type" value="Genomic_DNA"/>
</dbReference>
<protein>
    <submittedName>
        <fullName evidence="1">Uncharacterized protein</fullName>
    </submittedName>
</protein>
<name>A0AAW2YA04_9LAMI</name>
<comment type="caution">
    <text evidence="1">The sequence shown here is derived from an EMBL/GenBank/DDBJ whole genome shotgun (WGS) entry which is preliminary data.</text>
</comment>
<proteinExistence type="predicted"/>